<feature type="domain" description="Protein export membrane protein SecD/SecF C-terminal" evidence="12">
    <location>
        <begin position="517"/>
        <end position="682"/>
    </location>
</feature>
<evidence type="ECO:0000256" key="2">
    <source>
        <dbReference type="ARBA" id="ARBA00022448"/>
    </source>
</evidence>
<feature type="transmembrane region" description="Helical" evidence="9">
    <location>
        <begin position="658"/>
        <end position="683"/>
    </location>
</feature>
<dbReference type="EMBL" id="NKXO01000059">
    <property type="protein sequence ID" value="PKQ65319.1"/>
    <property type="molecule type" value="Genomic_DNA"/>
</dbReference>
<feature type="transmembrane region" description="Helical" evidence="9">
    <location>
        <begin position="635"/>
        <end position="652"/>
    </location>
</feature>
<dbReference type="Pfam" id="PF22599">
    <property type="entry name" value="SecDF_P1_head"/>
    <property type="match status" value="1"/>
</dbReference>
<evidence type="ECO:0000256" key="8">
    <source>
        <dbReference type="ARBA" id="ARBA00023136"/>
    </source>
</evidence>
<accession>A0A2N3I4S8</accession>
<feature type="domain" description="SecDF P1 head subdomain" evidence="14">
    <location>
        <begin position="416"/>
        <end position="514"/>
    </location>
</feature>
<evidence type="ECO:0000259" key="13">
    <source>
        <dbReference type="Pfam" id="PF21760"/>
    </source>
</evidence>
<feature type="transmembrane region" description="Helical" evidence="9">
    <location>
        <begin position="838"/>
        <end position="859"/>
    </location>
</feature>
<keyword evidence="7 9" id="KW-0811">Translocation</keyword>
<comment type="subunit">
    <text evidence="9">Forms a complex with SecF. Part of the essential Sec protein translocation apparatus which comprises SecA, SecYEG and auxiliary proteins SecDF. Other proteins may also be involved.</text>
</comment>
<dbReference type="PRINTS" id="PR01755">
    <property type="entry name" value="SECFTRNLCASE"/>
</dbReference>
<dbReference type="GO" id="GO:0065002">
    <property type="term" value="P:intracellular protein transmembrane transport"/>
    <property type="evidence" value="ECO:0007669"/>
    <property type="project" value="UniProtKB-UniRule"/>
</dbReference>
<dbReference type="AlphaFoldDB" id="A0A2N3I4S8"/>
<feature type="domain" description="Protein translocase subunit SecDF P1" evidence="13">
    <location>
        <begin position="186"/>
        <end position="242"/>
    </location>
</feature>
<feature type="transmembrane region" description="Helical" evidence="9">
    <location>
        <begin position="536"/>
        <end position="555"/>
    </location>
</feature>
<keyword evidence="8 9" id="KW-0472">Membrane</keyword>
<evidence type="ECO:0000256" key="1">
    <source>
        <dbReference type="ARBA" id="ARBA00004651"/>
    </source>
</evidence>
<feature type="transmembrane region" description="Helical" evidence="9">
    <location>
        <begin position="866"/>
        <end position="888"/>
    </location>
</feature>
<dbReference type="Pfam" id="PF21760">
    <property type="entry name" value="SecD_1st"/>
    <property type="match status" value="1"/>
</dbReference>
<sequence length="1029" mass="113660">MKNRSAIIFLTIIIAILCVYSLSFTWVGYRVREDAEKQATKGNNIDYAKKQEILRNKSYETVYDIGIAKYDYNSVKKRELGLGLDLRGGMQFTLQVSHTELLKILAGRRAKEVTFQKALAKAQEKQKSSSIPFVRLFAEAVEEVAPGTQLARFFVSSTNNEITLQSSNSDVIAYLEKKTEESVDLAFRIIQDRIDKTGLANPSISKVPASGRIQIELPGVDDPERTEKLLKSQAKLEFWQVYDQVALQGGVEKLIDYTNNLEKANKSDKKEAKKDDNPFLKKDTIQKDENPFIKKDTATAKTDTASKKIETKDTAKNNKKDTSKATKDTAKKKDEKQDRFAAFSKLFTPFGNNLYVKLEDTAKVNKIFNAPEVKNAFPADMVMMWGAKAEQDELLANGQKNPVKGQLPIYFLKANVDGEALLSGDVVENAFPDYDPQKGYGVTMIMNIKGAQEWARITKENIGKQIAIVLDRGVYSAPVVQSEITGGNSSITGNFTLEEAQDLATILKSGKLPIPTEVVERGIVGPSLGKESINQGLISTLVALAVVFLFIYVYYNVAGLIVWIALIANIFFTLGVMASFGTILTLSGIAGFVLSVAMSIDANVLINERIREELQQGKAFAEAVRIGYTKAYSSILDSNITTFIIGVILYMFSEASLVRGFAITLMIGICTSLFSAIFITRLLTESLVIARGKTLSFKSAFFNSIFPKTNFNFVAIRKKAYLFSASIVLVGLILAIVQGGFTFGVDFTGGRSYVVAFNKTLPVSEVREALTKVFQTSTEVKTYNTSNQLKITTSYLANEAGADEKVEAKLKEGLAKFQEAKPEIVSFTKVDSAVADDILATARFAVILSLIVMFLYIFVRFRYWQYGLAALVSLAHNVLIVLAFVPIAKLLGLNLEIDQIFIASVLTVIGYSINDTVVVFDRIREFARQSIEGKDFALQLNSAINDTLSRTVVTGITTIVTTLILLFFAGEVLRGFSYSMFIGIVFGTYSSIFIAAPAVLDFARRKGIEEAQREAEKQAALQAEQNKQA</sequence>
<evidence type="ECO:0000259" key="12">
    <source>
        <dbReference type="Pfam" id="PF02355"/>
    </source>
</evidence>
<dbReference type="Pfam" id="PF07549">
    <property type="entry name" value="Sec_GG"/>
    <property type="match status" value="2"/>
</dbReference>
<comment type="subunit">
    <text evidence="10">Forms a complex with SecD. Part of the essential Sec protein translocation apparatus which comprises SecA, SecYEG and auxiliary proteins SecDF. Other proteins may also be involved.</text>
</comment>
<evidence type="ECO:0000256" key="3">
    <source>
        <dbReference type="ARBA" id="ARBA00022475"/>
    </source>
</evidence>
<keyword evidence="4 9" id="KW-0812">Transmembrane</keyword>
<dbReference type="GO" id="GO:0043952">
    <property type="term" value="P:protein transport by the Sec complex"/>
    <property type="evidence" value="ECO:0007669"/>
    <property type="project" value="UniProtKB-UniRule"/>
</dbReference>
<evidence type="ECO:0000256" key="6">
    <source>
        <dbReference type="ARBA" id="ARBA00022989"/>
    </source>
</evidence>
<dbReference type="NCBIfam" id="NF009585">
    <property type="entry name" value="PRK13024.1-5"/>
    <property type="match status" value="1"/>
</dbReference>
<dbReference type="InterPro" id="IPR022813">
    <property type="entry name" value="SecD/SecF_arch_bac"/>
</dbReference>
<comment type="function">
    <text evidence="9">Part of the Sec protein translocase complex. Interacts with the SecYEG preprotein conducting channel. SecDF uses the proton motive force (PMF) to complete protein translocation after the ATP-dependent function of SecA.</text>
</comment>
<feature type="transmembrane region" description="Helical" evidence="9">
    <location>
        <begin position="7"/>
        <end position="29"/>
    </location>
</feature>
<dbReference type="RefSeq" id="WP_101359801.1">
    <property type="nucleotide sequence ID" value="NZ_NKXO01000059.1"/>
</dbReference>
<dbReference type="OrthoDB" id="9805019at2"/>
<dbReference type="PANTHER" id="PTHR30081:SF1">
    <property type="entry name" value="PROTEIN TRANSLOCASE SUBUNIT SECD"/>
    <property type="match status" value="1"/>
</dbReference>
<comment type="similarity">
    <text evidence="10">Belongs to the SecD/SecF family. SecF subfamily.</text>
</comment>
<dbReference type="GO" id="GO:0015450">
    <property type="term" value="F:protein-transporting ATPase activity"/>
    <property type="evidence" value="ECO:0007669"/>
    <property type="project" value="InterPro"/>
</dbReference>
<feature type="transmembrane region" description="Helical" evidence="9">
    <location>
        <begin position="560"/>
        <end position="580"/>
    </location>
</feature>
<dbReference type="NCBIfam" id="TIGR01129">
    <property type="entry name" value="secD"/>
    <property type="match status" value="1"/>
</dbReference>
<dbReference type="InterPro" id="IPR005791">
    <property type="entry name" value="SecD"/>
</dbReference>
<dbReference type="SUPFAM" id="SSF82866">
    <property type="entry name" value="Multidrug efflux transporter AcrB transmembrane domain"/>
    <property type="match status" value="2"/>
</dbReference>
<evidence type="ECO:0000256" key="11">
    <source>
        <dbReference type="SAM" id="MobiDB-lite"/>
    </source>
</evidence>
<dbReference type="HAMAP" id="MF_01464_B">
    <property type="entry name" value="SecF_B"/>
    <property type="match status" value="1"/>
</dbReference>
<evidence type="ECO:0000256" key="7">
    <source>
        <dbReference type="ARBA" id="ARBA00023010"/>
    </source>
</evidence>
<evidence type="ECO:0000259" key="14">
    <source>
        <dbReference type="Pfam" id="PF22599"/>
    </source>
</evidence>
<name>A0A2N3I4S8_9BACT</name>
<evidence type="ECO:0000256" key="9">
    <source>
        <dbReference type="HAMAP-Rule" id="MF_01463"/>
    </source>
</evidence>
<feature type="region of interest" description="Disordered" evidence="11">
    <location>
        <begin position="265"/>
        <end position="334"/>
    </location>
</feature>
<dbReference type="Gene3D" id="3.30.70.3220">
    <property type="match status" value="1"/>
</dbReference>
<keyword evidence="16" id="KW-1185">Reference proteome</keyword>
<organism evidence="15 16">
    <name type="scientific">Raineya orbicola</name>
    <dbReference type="NCBI Taxonomy" id="2016530"/>
    <lineage>
        <taxon>Bacteria</taxon>
        <taxon>Pseudomonadati</taxon>
        <taxon>Bacteroidota</taxon>
        <taxon>Cytophagia</taxon>
        <taxon>Cytophagales</taxon>
        <taxon>Raineyaceae</taxon>
        <taxon>Raineya</taxon>
    </lineage>
</organism>
<reference evidence="15 16" key="1">
    <citation type="submission" date="2017-06" db="EMBL/GenBank/DDBJ databases">
        <title>Raineya orbicola gen. nov., sp. nov. a slightly thermophilic bacterium of the phylum Bacteroidetes and the description of Raineyaceae fam. nov.</title>
        <authorList>
            <person name="Albuquerque L."/>
            <person name="Polonia A.R.M."/>
            <person name="Barroso C."/>
            <person name="Froufe H.J.C."/>
            <person name="Lage O."/>
            <person name="Lobo-Da-Cunha A."/>
            <person name="Egas C."/>
            <person name="Da Costa M.S."/>
        </authorList>
    </citation>
    <scope>NUCLEOTIDE SEQUENCE [LARGE SCALE GENOMIC DNA]</scope>
    <source>
        <strain evidence="15 16">SPSPC-11</strain>
    </source>
</reference>
<dbReference type="NCBIfam" id="TIGR00966">
    <property type="entry name" value="transloc_SecF"/>
    <property type="match status" value="1"/>
</dbReference>
<comment type="similarity">
    <text evidence="9">Belongs to the SecD/SecF family. SecD subfamily.</text>
</comment>
<evidence type="ECO:0000256" key="10">
    <source>
        <dbReference type="HAMAP-Rule" id="MF_01464"/>
    </source>
</evidence>
<feature type="transmembrane region" description="Helical" evidence="9">
    <location>
        <begin position="900"/>
        <end position="920"/>
    </location>
</feature>
<dbReference type="GO" id="GO:0005886">
    <property type="term" value="C:plasma membrane"/>
    <property type="evidence" value="ECO:0007669"/>
    <property type="project" value="UniProtKB-SubCell"/>
</dbReference>
<dbReference type="InterPro" id="IPR048634">
    <property type="entry name" value="SecD_SecF_C"/>
</dbReference>
<dbReference type="Gene3D" id="1.20.1640.10">
    <property type="entry name" value="Multidrug efflux transporter AcrB transmembrane domain"/>
    <property type="match status" value="2"/>
</dbReference>
<dbReference type="InterPro" id="IPR054384">
    <property type="entry name" value="SecDF_P1_head"/>
</dbReference>
<dbReference type="Proteomes" id="UP000233387">
    <property type="component" value="Unassembled WGS sequence"/>
</dbReference>
<evidence type="ECO:0000313" key="15">
    <source>
        <dbReference type="EMBL" id="PKQ65319.1"/>
    </source>
</evidence>
<dbReference type="InterPro" id="IPR022646">
    <property type="entry name" value="SecD/SecF_CS"/>
</dbReference>
<feature type="transmembrane region" description="Helical" evidence="9">
    <location>
        <begin position="952"/>
        <end position="970"/>
    </location>
</feature>
<evidence type="ECO:0000256" key="4">
    <source>
        <dbReference type="ARBA" id="ARBA00022692"/>
    </source>
</evidence>
<proteinExistence type="inferred from homology"/>
<feature type="transmembrane region" description="Helical" evidence="9">
    <location>
        <begin position="976"/>
        <end position="1000"/>
    </location>
</feature>
<keyword evidence="3 9" id="KW-1003">Cell membrane</keyword>
<comment type="subcellular location">
    <subcellularLocation>
        <location evidence="1 9">Cell membrane</location>
        <topology evidence="1 9">Multi-pass membrane protein</topology>
    </subcellularLocation>
</comment>
<keyword evidence="5 9" id="KW-0653">Protein transport</keyword>
<gene>
    <name evidence="10" type="primary">secF</name>
    <name evidence="9" type="synonym">secD</name>
    <name evidence="15" type="ORF">Rain11_2544</name>
</gene>
<protein>
    <recommendedName>
        <fullName evidence="9 10">Multifunctional fusion protein</fullName>
    </recommendedName>
    <domain>
        <recommendedName>
            <fullName evidence="9">Protein translocase subunit SecD</fullName>
        </recommendedName>
    </domain>
    <domain>
        <recommendedName>
            <fullName evidence="10">Protein-export membrane protein SecF</fullName>
        </recommendedName>
    </domain>
</protein>
<keyword evidence="6 9" id="KW-1133">Transmembrane helix</keyword>
<dbReference type="InterPro" id="IPR022645">
    <property type="entry name" value="SecD/SecF_bac"/>
</dbReference>
<dbReference type="InterPro" id="IPR055344">
    <property type="entry name" value="SecD_SecF_C_bact"/>
</dbReference>
<comment type="caution">
    <text evidence="9">Lacks conserved residue(s) required for the propagation of feature annotation.</text>
</comment>
<dbReference type="GO" id="GO:0006605">
    <property type="term" value="P:protein targeting"/>
    <property type="evidence" value="ECO:0007669"/>
    <property type="project" value="UniProtKB-UniRule"/>
</dbReference>
<evidence type="ECO:0000256" key="5">
    <source>
        <dbReference type="ARBA" id="ARBA00022927"/>
    </source>
</evidence>
<dbReference type="HAMAP" id="MF_01463_B">
    <property type="entry name" value="SecD_B"/>
    <property type="match status" value="1"/>
</dbReference>
<feature type="domain" description="Protein export membrane protein SecD/SecF C-terminal" evidence="12">
    <location>
        <begin position="815"/>
        <end position="1004"/>
    </location>
</feature>
<dbReference type="NCBIfam" id="TIGR00916">
    <property type="entry name" value="2A0604s01"/>
    <property type="match status" value="1"/>
</dbReference>
<comment type="caution">
    <text evidence="15">The sequence shown here is derived from an EMBL/GenBank/DDBJ whole genome shotgun (WGS) entry which is preliminary data.</text>
</comment>
<dbReference type="InterPro" id="IPR005665">
    <property type="entry name" value="SecF_bac"/>
</dbReference>
<keyword evidence="2 9" id="KW-0813">Transport</keyword>
<dbReference type="PANTHER" id="PTHR30081">
    <property type="entry name" value="PROTEIN-EXPORT MEMBRANE PROTEIN SEC"/>
    <property type="match status" value="1"/>
</dbReference>
<dbReference type="Gene3D" id="3.30.1360.200">
    <property type="match status" value="1"/>
</dbReference>
<evidence type="ECO:0000313" key="16">
    <source>
        <dbReference type="Proteomes" id="UP000233387"/>
    </source>
</evidence>
<feature type="transmembrane region" description="Helical" evidence="9">
    <location>
        <begin position="586"/>
        <end position="606"/>
    </location>
</feature>
<feature type="transmembrane region" description="Helical" evidence="9">
    <location>
        <begin position="720"/>
        <end position="741"/>
    </location>
</feature>
<dbReference type="Pfam" id="PF02355">
    <property type="entry name" value="SecD_SecF_C"/>
    <property type="match status" value="2"/>
</dbReference>
<dbReference type="InterPro" id="IPR048631">
    <property type="entry name" value="SecD_1st"/>
</dbReference>